<dbReference type="InterPro" id="IPR006016">
    <property type="entry name" value="UspA"/>
</dbReference>
<accession>D2YJA4</accession>
<proteinExistence type="inferred from homology"/>
<reference evidence="3 4" key="1">
    <citation type="journal article" date="2009" name="BMC Evol. Biol.">
        <title>Genomic taxonomy of Vibrios.</title>
        <authorList>
            <person name="Thompson C.C."/>
            <person name="Vicente A.C."/>
            <person name="Souza R.C."/>
            <person name="Vasconcelos A.T."/>
            <person name="Vesth T."/>
            <person name="Alves N.Jr."/>
            <person name="Ussery D.W."/>
            <person name="Iida T."/>
            <person name="Thompson F.L."/>
        </authorList>
    </citation>
    <scope>NUCLEOTIDE SEQUENCE [LARGE SCALE GENOMIC DNA]</scope>
    <source>
        <strain evidence="3 4">VM603</strain>
    </source>
</reference>
<comment type="similarity">
    <text evidence="1">Belongs to the universal stress protein A family.</text>
</comment>
<protein>
    <recommendedName>
        <fullName evidence="2">UspA domain-containing protein</fullName>
    </recommendedName>
</protein>
<dbReference type="EMBL" id="ACYU01000190">
    <property type="protein sequence ID" value="EEW05077.1"/>
    <property type="molecule type" value="Genomic_DNA"/>
</dbReference>
<dbReference type="PANTHER" id="PTHR46268:SF6">
    <property type="entry name" value="UNIVERSAL STRESS PROTEIN UP12"/>
    <property type="match status" value="1"/>
</dbReference>
<dbReference type="PRINTS" id="PR01438">
    <property type="entry name" value="UNVRSLSTRESS"/>
</dbReference>
<dbReference type="Proteomes" id="UP000004827">
    <property type="component" value="Unassembled WGS sequence"/>
</dbReference>
<gene>
    <name evidence="3" type="ORF">VMB_36010</name>
</gene>
<sequence>MDMAVNIDAIVYASDANNGSRKVFEAAINQAVRHGSKIIYVHAVNKADVITPDISYSYLPSDMEKLHSTQHKKELIEKLKTRIHRYINEKLTDLDIQVQFSICVQFGNPEEVIINTAKQFNAGLIVMGNRKSSELSRVFLGSTANKVLQKSEVPVLIVPIAKK</sequence>
<feature type="domain" description="UspA" evidence="2">
    <location>
        <begin position="8"/>
        <end position="159"/>
    </location>
</feature>
<comment type="caution">
    <text evidence="3">The sequence shown here is derived from an EMBL/GenBank/DDBJ whole genome shotgun (WGS) entry which is preliminary data.</text>
</comment>
<evidence type="ECO:0000259" key="2">
    <source>
        <dbReference type="Pfam" id="PF00582"/>
    </source>
</evidence>
<dbReference type="Gene3D" id="3.40.50.620">
    <property type="entry name" value="HUPs"/>
    <property type="match status" value="1"/>
</dbReference>
<organism evidence="3 4">
    <name type="scientific">Vibrio mimicus VM603</name>
    <dbReference type="NCBI Taxonomy" id="671074"/>
    <lineage>
        <taxon>Bacteria</taxon>
        <taxon>Pseudomonadati</taxon>
        <taxon>Pseudomonadota</taxon>
        <taxon>Gammaproteobacteria</taxon>
        <taxon>Vibrionales</taxon>
        <taxon>Vibrionaceae</taxon>
        <taxon>Vibrio</taxon>
    </lineage>
</organism>
<evidence type="ECO:0000313" key="4">
    <source>
        <dbReference type="Proteomes" id="UP000004827"/>
    </source>
</evidence>
<name>D2YJA4_VIBMI</name>
<dbReference type="Pfam" id="PF00582">
    <property type="entry name" value="Usp"/>
    <property type="match status" value="1"/>
</dbReference>
<dbReference type="InterPro" id="IPR006015">
    <property type="entry name" value="Universal_stress_UspA"/>
</dbReference>
<dbReference type="AlphaFoldDB" id="D2YJA4"/>
<dbReference type="SUPFAM" id="SSF52402">
    <property type="entry name" value="Adenine nucleotide alpha hydrolases-like"/>
    <property type="match status" value="1"/>
</dbReference>
<evidence type="ECO:0000256" key="1">
    <source>
        <dbReference type="ARBA" id="ARBA00008791"/>
    </source>
</evidence>
<evidence type="ECO:0000313" key="3">
    <source>
        <dbReference type="EMBL" id="EEW05077.1"/>
    </source>
</evidence>
<dbReference type="PANTHER" id="PTHR46268">
    <property type="entry name" value="STRESS RESPONSE PROTEIN NHAX"/>
    <property type="match status" value="1"/>
</dbReference>
<dbReference type="CDD" id="cd00293">
    <property type="entry name" value="USP-like"/>
    <property type="match status" value="1"/>
</dbReference>
<dbReference type="InterPro" id="IPR014729">
    <property type="entry name" value="Rossmann-like_a/b/a_fold"/>
</dbReference>